<proteinExistence type="predicted"/>
<evidence type="ECO:0000313" key="3">
    <source>
        <dbReference type="Proteomes" id="UP000256379"/>
    </source>
</evidence>
<dbReference type="RefSeq" id="WP_115542503.1">
    <property type="nucleotide sequence ID" value="NZ_NXLQ01000003.1"/>
</dbReference>
<dbReference type="EMBL" id="NXLQ01000003">
    <property type="protein sequence ID" value="RDU66717.1"/>
    <property type="molecule type" value="Genomic_DNA"/>
</dbReference>
<accession>A0A3D8IN66</accession>
<dbReference type="AlphaFoldDB" id="A0A3D8IN66"/>
<keyword evidence="3" id="KW-1185">Reference proteome</keyword>
<keyword evidence="1" id="KW-0472">Membrane</keyword>
<reference evidence="2 3" key="1">
    <citation type="submission" date="2018-04" db="EMBL/GenBank/DDBJ databases">
        <title>Novel Campyloabacter and Helicobacter Species and Strains.</title>
        <authorList>
            <person name="Mannion A.J."/>
            <person name="Shen Z."/>
            <person name="Fox J.G."/>
        </authorList>
    </citation>
    <scope>NUCLEOTIDE SEQUENCE [LARGE SCALE GENOMIC DNA]</scope>
    <source>
        <strain evidence="2 3">MIT 17-337</strain>
    </source>
</reference>
<evidence type="ECO:0000313" key="2">
    <source>
        <dbReference type="EMBL" id="RDU66717.1"/>
    </source>
</evidence>
<protein>
    <submittedName>
        <fullName evidence="2">Uncharacterized protein</fullName>
    </submittedName>
</protein>
<keyword evidence="1" id="KW-0812">Transmembrane</keyword>
<feature type="transmembrane region" description="Helical" evidence="1">
    <location>
        <begin position="21"/>
        <end position="42"/>
    </location>
</feature>
<dbReference type="Proteomes" id="UP000256379">
    <property type="component" value="Unassembled WGS sequence"/>
</dbReference>
<sequence>MKKYAIAIFINSKQVFYHIYHNLRLCNFTLKYIFLCGFFVFFNLQAQTNTNIPLSAYQSYDIPIKSTFIDRLLWRIFNYKKFAIPEPKCDLLWQDEICTGDFMCYASKCFYQSMRTETLYASILHDSIERLRGDGTPKSYEIIAQLTKILEFGLPFDNKKHEFNFVNSDSVKCQYWLWKKDSETLELNLTGCEKDKKKIYTFIEKQEEIPAKRGVIELYNYIAY</sequence>
<dbReference type="OrthoDB" id="5328600at2"/>
<organism evidence="2 3">
    <name type="scientific">Helicobacter didelphidarum</name>
    <dbReference type="NCBI Taxonomy" id="2040648"/>
    <lineage>
        <taxon>Bacteria</taxon>
        <taxon>Pseudomonadati</taxon>
        <taxon>Campylobacterota</taxon>
        <taxon>Epsilonproteobacteria</taxon>
        <taxon>Campylobacterales</taxon>
        <taxon>Helicobacteraceae</taxon>
        <taxon>Helicobacter</taxon>
    </lineage>
</organism>
<evidence type="ECO:0000256" key="1">
    <source>
        <dbReference type="SAM" id="Phobius"/>
    </source>
</evidence>
<keyword evidence="1" id="KW-1133">Transmembrane helix</keyword>
<comment type="caution">
    <text evidence="2">The sequence shown here is derived from an EMBL/GenBank/DDBJ whole genome shotgun (WGS) entry which is preliminary data.</text>
</comment>
<gene>
    <name evidence="2" type="ORF">CQA53_02805</name>
</gene>
<name>A0A3D8IN66_9HELI</name>